<gene>
    <name evidence="2" type="ORF">A4X09_0g4188</name>
</gene>
<evidence type="ECO:0000313" key="2">
    <source>
        <dbReference type="EMBL" id="KAE8268155.1"/>
    </source>
</evidence>
<dbReference type="AlphaFoldDB" id="A0A8X7N9K5"/>
<reference evidence="2" key="1">
    <citation type="submission" date="2016-04" db="EMBL/GenBank/DDBJ databases">
        <authorList>
            <person name="Nguyen H.D."/>
            <person name="Samba Siva P."/>
            <person name="Cullis J."/>
            <person name="Levesque C.A."/>
            <person name="Hambleton S."/>
        </authorList>
    </citation>
    <scope>NUCLEOTIDE SEQUENCE</scope>
    <source>
        <strain evidence="2">DAOMC 236422</strain>
    </source>
</reference>
<evidence type="ECO:0000256" key="1">
    <source>
        <dbReference type="SAM" id="MobiDB-lite"/>
    </source>
</evidence>
<keyword evidence="3" id="KW-1185">Reference proteome</keyword>
<feature type="compositionally biased region" description="Gly residues" evidence="1">
    <location>
        <begin position="676"/>
        <end position="685"/>
    </location>
</feature>
<feature type="compositionally biased region" description="Acidic residues" evidence="1">
    <location>
        <begin position="287"/>
        <end position="298"/>
    </location>
</feature>
<organism evidence="2 3">
    <name type="scientific">Tilletia walkeri</name>
    <dbReference type="NCBI Taxonomy" id="117179"/>
    <lineage>
        <taxon>Eukaryota</taxon>
        <taxon>Fungi</taxon>
        <taxon>Dikarya</taxon>
        <taxon>Basidiomycota</taxon>
        <taxon>Ustilaginomycotina</taxon>
        <taxon>Exobasidiomycetes</taxon>
        <taxon>Tilletiales</taxon>
        <taxon>Tilletiaceae</taxon>
        <taxon>Tilletia</taxon>
    </lineage>
</organism>
<feature type="region of interest" description="Disordered" evidence="1">
    <location>
        <begin position="272"/>
        <end position="298"/>
    </location>
</feature>
<proteinExistence type="predicted"/>
<reference evidence="2" key="2">
    <citation type="journal article" date="2019" name="IMA Fungus">
        <title>Genome sequencing and comparison of five Tilletia species to identify candidate genes for the detection of regulated species infecting wheat.</title>
        <authorList>
            <person name="Nguyen H.D.T."/>
            <person name="Sultana T."/>
            <person name="Kesanakurti P."/>
            <person name="Hambleton S."/>
        </authorList>
    </citation>
    <scope>NUCLEOTIDE SEQUENCE</scope>
    <source>
        <strain evidence="2">DAOMC 236422</strain>
    </source>
</reference>
<accession>A0A8X7N9K5</accession>
<feature type="compositionally biased region" description="Pro residues" evidence="1">
    <location>
        <begin position="274"/>
        <end position="283"/>
    </location>
</feature>
<dbReference type="Proteomes" id="UP000078113">
    <property type="component" value="Unassembled WGS sequence"/>
</dbReference>
<evidence type="ECO:0000313" key="3">
    <source>
        <dbReference type="Proteomes" id="UP000078113"/>
    </source>
</evidence>
<sequence>MLPVEIVAEILVFAAADSELSNTQRLELCRVCRAGHFAIHSRILFPSIHLNSPSQVHALAATFRTSHLLERIARRVSRSLSIIILTDNDNGKTTPTHPSDNSLYTSIQRQADLEQNLTTPLRLLLSIFTSLDHLHIDMTPAPLDYRLRRTAVLSNKSSTTPPKQTWTWSRPAISHTAHAERRTHDPLSAFRSHLVELVCMQNVLGAGDFVDQLSIVDPISPTPALAHSPTIGQWDRLESVQLLGPRFRLTCSSARTLALGLPRLRRLALVMPNIMPPPPPPSPSNAGEDDAESADDPEEVGRDLFLRMSPLQILIDTLCPSDTILSPKSASSSVLENTPPPIFEHLLIVGHDLPNYVGNSTKLRRWIEGLQYRVRRRSSSPTDQEGRYYIDPDTRLGDPSATANDGWDEEMEEEVRQPQIQLLTARLCHHGENRDGHSSPSSSAPPTHPLQIARWMLKRTRTNTHWTFGPDHPSRASNVCLRPPVQLNDVEHQTEDVDDALGDGDGEMEMEMALASADEVIFLDDEREAVEYTLENFELPITFLAPNPQPTHLGSPLGVDAAGTTSSAFDGTTPPLLHTFLPHSSGPSRTETEDVGPSTSSTAAPANFGAQQNHNGAYHPQTSAGEPDLEYVDAALRSQKTAPGAAEVHIETIHPGHAHGRPVQSVSSRGERQTTTGGGGGGGGGGVSSLASSFASYVSSGWAGAWR</sequence>
<feature type="compositionally biased region" description="Polar residues" evidence="1">
    <location>
        <begin position="597"/>
        <end position="624"/>
    </location>
</feature>
<feature type="region of interest" description="Disordered" evidence="1">
    <location>
        <begin position="376"/>
        <end position="416"/>
    </location>
</feature>
<comment type="caution">
    <text evidence="2">The sequence shown here is derived from an EMBL/GenBank/DDBJ whole genome shotgun (WGS) entry which is preliminary data.</text>
</comment>
<protein>
    <submittedName>
        <fullName evidence="2">Uncharacterized protein</fullName>
    </submittedName>
</protein>
<dbReference type="EMBL" id="LWDG02000170">
    <property type="protein sequence ID" value="KAE8268155.1"/>
    <property type="molecule type" value="Genomic_DNA"/>
</dbReference>
<feature type="region of interest" description="Disordered" evidence="1">
    <location>
        <begin position="578"/>
        <end position="625"/>
    </location>
</feature>
<name>A0A8X7N9K5_9BASI</name>
<feature type="compositionally biased region" description="Basic and acidic residues" evidence="1">
    <location>
        <begin position="384"/>
        <end position="396"/>
    </location>
</feature>
<feature type="region of interest" description="Disordered" evidence="1">
    <location>
        <begin position="653"/>
        <end position="685"/>
    </location>
</feature>